<dbReference type="AlphaFoldDB" id="A0A1I8F3F5"/>
<feature type="compositionally biased region" description="Basic residues" evidence="1">
    <location>
        <begin position="43"/>
        <end position="53"/>
    </location>
</feature>
<organism evidence="2 3">
    <name type="scientific">Macrostomum lignano</name>
    <dbReference type="NCBI Taxonomy" id="282301"/>
    <lineage>
        <taxon>Eukaryota</taxon>
        <taxon>Metazoa</taxon>
        <taxon>Spiralia</taxon>
        <taxon>Lophotrochozoa</taxon>
        <taxon>Platyhelminthes</taxon>
        <taxon>Rhabditophora</taxon>
        <taxon>Macrostomorpha</taxon>
        <taxon>Macrostomida</taxon>
        <taxon>Macrostomidae</taxon>
        <taxon>Macrostomum</taxon>
    </lineage>
</organism>
<evidence type="ECO:0000313" key="3">
    <source>
        <dbReference type="WBParaSite" id="maker-unitig_18177-snap-gene-0.2-mRNA-1"/>
    </source>
</evidence>
<evidence type="ECO:0000256" key="1">
    <source>
        <dbReference type="SAM" id="MobiDB-lite"/>
    </source>
</evidence>
<accession>A0A1I8F3F5</accession>
<sequence length="269" mass="30110">PPQPQPQQISQKPPLPRDAKQSRVKASTNLPTDEHPTQPQQHRSSHRSSRRSRLLQPISTNLMSRSQDKTLCVKYSMVYKFRIRVLQEGYQIWNEHNSTREFGFASSANGAQVREPGGVHCAPSQESYPRQQRRRRHHPEMPFQLVPRCQQELDFQQISLDAAIFTTGSVAAVSNKVARMRSGNFLVLRRSQQPLLQQPGESESTDSSAAAGAGVLSTAWLFGTTTAAKTFTLAGAAQELVTDRIEKMVHFLCHCQQVSVSDITLLVKP</sequence>
<protein>
    <submittedName>
        <fullName evidence="3">Rad21_Rec8 domain-containing protein</fullName>
    </submittedName>
</protein>
<evidence type="ECO:0000313" key="2">
    <source>
        <dbReference type="Proteomes" id="UP000095280"/>
    </source>
</evidence>
<dbReference type="WBParaSite" id="maker-unitig_18177-snap-gene-0.2-mRNA-1">
    <property type="protein sequence ID" value="maker-unitig_18177-snap-gene-0.2-mRNA-1"/>
    <property type="gene ID" value="maker-unitig_18177-snap-gene-0.2"/>
</dbReference>
<feature type="region of interest" description="Disordered" evidence="1">
    <location>
        <begin position="1"/>
        <end position="61"/>
    </location>
</feature>
<reference evidence="3" key="1">
    <citation type="submission" date="2016-11" db="UniProtKB">
        <authorList>
            <consortium name="WormBaseParasite"/>
        </authorList>
    </citation>
    <scope>IDENTIFICATION</scope>
</reference>
<feature type="compositionally biased region" description="Polar residues" evidence="1">
    <location>
        <begin position="24"/>
        <end position="41"/>
    </location>
</feature>
<dbReference type="Proteomes" id="UP000095280">
    <property type="component" value="Unplaced"/>
</dbReference>
<feature type="region of interest" description="Disordered" evidence="1">
    <location>
        <begin position="116"/>
        <end position="135"/>
    </location>
</feature>
<proteinExistence type="predicted"/>
<name>A0A1I8F3F5_9PLAT</name>
<feature type="compositionally biased region" description="Low complexity" evidence="1">
    <location>
        <begin position="1"/>
        <end position="12"/>
    </location>
</feature>
<keyword evidence="2" id="KW-1185">Reference proteome</keyword>